<sequence>MDVYKNIDTAEIPKAQQYFNDQTATILDNDEQNELPEGFLIIEQIINKILELYDTFIEACRHRVSDKSRLYYELSEALFALAQSIQQFSSNVNLIIQLILKIDQKIAAVISNRPSQSNQRYEYEPPHSFFEYLLYILEIRESQQIVKSELFLFEKITSLFPFEFWRPLFCDDILAALIDMITHPSKGLNNLTINNNIVHLDFTPDDTFFVRKLVVTNLYRFLYQIHQKYQIDTSNDAEFDEYIDYYFGCLSGSSDAIPNIESNKDQLSVLMFFQNFILGIIFNQVKLFLQNPKDEYEHTTRMNSLNFACESLRKYVLKDVTRFDIPDINLAFFNMAKLVKLTKLTYKFKEKFFITIFGYYMQSEKYRIDNQESMVDFLSAVTFLHDVNAITAMVNAIEFCQPFLKTLAANPDNKQKSKFCVFCRDLVMNCFIVPDDEKSGIGDVKLRGLNENGSRVIKFMYENEIFFFLCKIALFDDIFDVKVNSAAALGEISTVLPRFYLFELIMNHNFIEIYPDLISSDESIFKKAILAINSVLNLLDTFPTNNDGLKLYSKLADSNLLDEIENSGKTYDDEKLMNEVENVLKHAVIQKDRFTNFGPNNQ</sequence>
<name>A0ABR2L559_9EUKA</name>
<organism evidence="1 2">
    <name type="scientific">Tritrichomonas musculus</name>
    <dbReference type="NCBI Taxonomy" id="1915356"/>
    <lineage>
        <taxon>Eukaryota</taxon>
        <taxon>Metamonada</taxon>
        <taxon>Parabasalia</taxon>
        <taxon>Tritrichomonadida</taxon>
        <taxon>Tritrichomonadidae</taxon>
        <taxon>Tritrichomonas</taxon>
    </lineage>
</organism>
<accession>A0ABR2L559</accession>
<evidence type="ECO:0000313" key="2">
    <source>
        <dbReference type="Proteomes" id="UP001470230"/>
    </source>
</evidence>
<proteinExistence type="predicted"/>
<gene>
    <name evidence="1" type="ORF">M9Y10_000783</name>
</gene>
<evidence type="ECO:0000313" key="1">
    <source>
        <dbReference type="EMBL" id="KAK8898494.1"/>
    </source>
</evidence>
<dbReference type="EMBL" id="JAPFFF010000001">
    <property type="protein sequence ID" value="KAK8898494.1"/>
    <property type="molecule type" value="Genomic_DNA"/>
</dbReference>
<keyword evidence="2" id="KW-1185">Reference proteome</keyword>
<protein>
    <submittedName>
        <fullName evidence="1">Uncharacterized protein</fullName>
    </submittedName>
</protein>
<comment type="caution">
    <text evidence="1">The sequence shown here is derived from an EMBL/GenBank/DDBJ whole genome shotgun (WGS) entry which is preliminary data.</text>
</comment>
<reference evidence="1 2" key="1">
    <citation type="submission" date="2024-04" db="EMBL/GenBank/DDBJ databases">
        <title>Tritrichomonas musculus Genome.</title>
        <authorList>
            <person name="Alves-Ferreira E."/>
            <person name="Grigg M."/>
            <person name="Lorenzi H."/>
            <person name="Galac M."/>
        </authorList>
    </citation>
    <scope>NUCLEOTIDE SEQUENCE [LARGE SCALE GENOMIC DNA]</scope>
    <source>
        <strain evidence="1 2">EAF2021</strain>
    </source>
</reference>
<dbReference type="Proteomes" id="UP001470230">
    <property type="component" value="Unassembled WGS sequence"/>
</dbReference>